<evidence type="ECO:0000256" key="1">
    <source>
        <dbReference type="SAM" id="MobiDB-lite"/>
    </source>
</evidence>
<name>A0A366S0E9_9HYPO</name>
<evidence type="ECO:0000313" key="5">
    <source>
        <dbReference type="Proteomes" id="UP000253153"/>
    </source>
</evidence>
<gene>
    <name evidence="4" type="ORF">FIESC28_04590</name>
</gene>
<dbReference type="Proteomes" id="UP000253153">
    <property type="component" value="Unassembled WGS sequence"/>
</dbReference>
<dbReference type="GeneID" id="41994033"/>
<keyword evidence="2" id="KW-0812">Transmembrane</keyword>
<protein>
    <recommendedName>
        <fullName evidence="6">Extracellular membrane protein CFEM domain-containing protein</fullName>
    </recommendedName>
</protein>
<keyword evidence="2" id="KW-0472">Membrane</keyword>
<accession>A0A366S0E9</accession>
<feature type="compositionally biased region" description="Basic and acidic residues" evidence="1">
    <location>
        <begin position="334"/>
        <end position="351"/>
    </location>
</feature>
<evidence type="ECO:0000256" key="3">
    <source>
        <dbReference type="SAM" id="SignalP"/>
    </source>
</evidence>
<reference evidence="4 5" key="1">
    <citation type="submission" date="2018-06" db="EMBL/GenBank/DDBJ databases">
        <title>Fusarium incarnatum-equiseti species complex species 28.</title>
        <authorList>
            <person name="Gardiner D.M."/>
        </authorList>
    </citation>
    <scope>NUCLEOTIDE SEQUENCE [LARGE SCALE GENOMIC DNA]</scope>
    <source>
        <strain evidence="4 5">FIESC_28</strain>
    </source>
</reference>
<proteinExistence type="predicted"/>
<organism evidence="4 5">
    <name type="scientific">Fusarium coffeatum</name>
    <dbReference type="NCBI Taxonomy" id="231269"/>
    <lineage>
        <taxon>Eukaryota</taxon>
        <taxon>Fungi</taxon>
        <taxon>Dikarya</taxon>
        <taxon>Ascomycota</taxon>
        <taxon>Pezizomycotina</taxon>
        <taxon>Sordariomycetes</taxon>
        <taxon>Hypocreomycetidae</taxon>
        <taxon>Hypocreales</taxon>
        <taxon>Nectriaceae</taxon>
        <taxon>Fusarium</taxon>
        <taxon>Fusarium incarnatum-equiseti species complex</taxon>
    </lineage>
</organism>
<feature type="region of interest" description="Disordered" evidence="1">
    <location>
        <begin position="328"/>
        <end position="383"/>
    </location>
</feature>
<evidence type="ECO:0000256" key="2">
    <source>
        <dbReference type="SAM" id="Phobius"/>
    </source>
</evidence>
<evidence type="ECO:0000313" key="4">
    <source>
        <dbReference type="EMBL" id="RBR22085.1"/>
    </source>
</evidence>
<feature type="transmembrane region" description="Helical" evidence="2">
    <location>
        <begin position="205"/>
        <end position="227"/>
    </location>
</feature>
<dbReference type="RefSeq" id="XP_031017135.1">
    <property type="nucleotide sequence ID" value="XM_031158737.1"/>
</dbReference>
<dbReference type="OrthoDB" id="4866377at2759"/>
<evidence type="ECO:0008006" key="6">
    <source>
        <dbReference type="Google" id="ProtNLM"/>
    </source>
</evidence>
<dbReference type="EMBL" id="QKXC01000093">
    <property type="protein sequence ID" value="RBR22085.1"/>
    <property type="molecule type" value="Genomic_DNA"/>
</dbReference>
<feature type="signal peptide" evidence="3">
    <location>
        <begin position="1"/>
        <end position="17"/>
    </location>
</feature>
<sequence>MVRFHSVLLASLPLALAAEFESVSISSNLDNVGHTCISKCLYYTVVSDMGTAMGCDSPYENNCYCATAAASVSQADAFMSKCVTSRCSAGDRARDLTSMQSYYASYCMAAGFTQPGATEWYNPAEVTEEATADNSDPGSDAQPSRTADSGIDGTSTRMTVITQTAEDGAVRTQVIVEATSTYFVNSDGSPASPKNDDDGSSAIKIGVGVAVPVVALIAGAIFACWWIRRRRQRRAQLSQPTQPLSQVTTGGGPTIVAAASSTPERKDTLQRKPVGASIISSVSSLPKTNELSGVGVQRELGGREVHPFPNMTPSPPIQVAGQHEMTGEGLRPNLEMDGRDARVEMPGETRSSELPGYTNGGANAYTPHESVQRWELPDNSRHR</sequence>
<keyword evidence="3" id="KW-0732">Signal</keyword>
<comment type="caution">
    <text evidence="4">The sequence shown here is derived from an EMBL/GenBank/DDBJ whole genome shotgun (WGS) entry which is preliminary data.</text>
</comment>
<dbReference type="AlphaFoldDB" id="A0A366S0E9"/>
<feature type="region of interest" description="Disordered" evidence="1">
    <location>
        <begin position="128"/>
        <end position="155"/>
    </location>
</feature>
<keyword evidence="2" id="KW-1133">Transmembrane helix</keyword>
<feature type="chain" id="PRO_5016793981" description="Extracellular membrane protein CFEM domain-containing protein" evidence="3">
    <location>
        <begin position="18"/>
        <end position="383"/>
    </location>
</feature>
<feature type="compositionally biased region" description="Basic and acidic residues" evidence="1">
    <location>
        <begin position="370"/>
        <end position="383"/>
    </location>
</feature>
<keyword evidence="5" id="KW-1185">Reference proteome</keyword>
<feature type="compositionally biased region" description="Polar residues" evidence="1">
    <location>
        <begin position="132"/>
        <end position="155"/>
    </location>
</feature>